<dbReference type="InterPro" id="IPR019734">
    <property type="entry name" value="TPR_rpt"/>
</dbReference>
<evidence type="ECO:0000313" key="5">
    <source>
        <dbReference type="EMBL" id="CAD8211699.1"/>
    </source>
</evidence>
<accession>A0A8S1YDJ9</accession>
<organism evidence="3 6">
    <name type="scientific">Paramecium pentaurelia</name>
    <dbReference type="NCBI Taxonomy" id="43138"/>
    <lineage>
        <taxon>Eukaryota</taxon>
        <taxon>Sar</taxon>
        <taxon>Alveolata</taxon>
        <taxon>Ciliophora</taxon>
        <taxon>Intramacronucleata</taxon>
        <taxon>Oligohymenophorea</taxon>
        <taxon>Peniculida</taxon>
        <taxon>Parameciidae</taxon>
        <taxon>Paramecium</taxon>
    </lineage>
</organism>
<gene>
    <name evidence="2" type="ORF">PPENT_87.1.T1640109</name>
    <name evidence="3" type="ORF">PPENT_87.1.T1640111</name>
    <name evidence="4" type="ORF">PPENT_87.1.T1640113</name>
    <name evidence="5" type="ORF">PPENT_87.1.T1640115</name>
</gene>
<evidence type="ECO:0000313" key="3">
    <source>
        <dbReference type="EMBL" id="CAD8211691.1"/>
    </source>
</evidence>
<dbReference type="PROSITE" id="PS50005">
    <property type="entry name" value="TPR"/>
    <property type="match status" value="1"/>
</dbReference>
<feature type="repeat" description="TPR" evidence="1">
    <location>
        <begin position="6"/>
        <end position="39"/>
    </location>
</feature>
<keyword evidence="1" id="KW-0802">TPR repeat</keyword>
<name>A0A8S1YDJ9_9CILI</name>
<dbReference type="EMBL" id="CAJJDO010000164">
    <property type="protein sequence ID" value="CAD8211691.1"/>
    <property type="molecule type" value="Genomic_DNA"/>
</dbReference>
<comment type="caution">
    <text evidence="3">The sequence shown here is derived from an EMBL/GenBank/DDBJ whole genome shotgun (WGS) entry which is preliminary data.</text>
</comment>
<dbReference type="Proteomes" id="UP000689195">
    <property type="component" value="Unassembled WGS sequence"/>
</dbReference>
<dbReference type="AlphaFoldDB" id="A0A8S1YDJ9"/>
<dbReference type="OrthoDB" id="10043504at2759"/>
<protein>
    <submittedName>
        <fullName evidence="3">Uncharacterized protein</fullName>
    </submittedName>
</protein>
<evidence type="ECO:0000313" key="2">
    <source>
        <dbReference type="EMBL" id="CAD8211687.1"/>
    </source>
</evidence>
<proteinExistence type="predicted"/>
<dbReference type="EMBL" id="CAJJDO010000164">
    <property type="protein sequence ID" value="CAD8211695.1"/>
    <property type="molecule type" value="Genomic_DNA"/>
</dbReference>
<evidence type="ECO:0000313" key="6">
    <source>
        <dbReference type="Proteomes" id="UP000689195"/>
    </source>
</evidence>
<dbReference type="EMBL" id="CAJJDO010000164">
    <property type="protein sequence ID" value="CAD8211687.1"/>
    <property type="molecule type" value="Genomic_DNA"/>
</dbReference>
<sequence>MQRQYTSIFKLIANNLYNMNRYEEALEQYDLAIQKNSEDADYYKCKG</sequence>
<dbReference type="EMBL" id="CAJJDO010000164">
    <property type="protein sequence ID" value="CAD8211699.1"/>
    <property type="molecule type" value="Genomic_DNA"/>
</dbReference>
<reference evidence="3" key="1">
    <citation type="submission" date="2021-01" db="EMBL/GenBank/DDBJ databases">
        <authorList>
            <consortium name="Genoscope - CEA"/>
            <person name="William W."/>
        </authorList>
    </citation>
    <scope>NUCLEOTIDE SEQUENCE</scope>
</reference>
<keyword evidence="6" id="KW-1185">Reference proteome</keyword>
<evidence type="ECO:0000313" key="4">
    <source>
        <dbReference type="EMBL" id="CAD8211695.1"/>
    </source>
</evidence>
<evidence type="ECO:0000256" key="1">
    <source>
        <dbReference type="PROSITE-ProRule" id="PRU00339"/>
    </source>
</evidence>